<comment type="caution">
    <text evidence="3">The sequence shown here is derived from an EMBL/GenBank/DDBJ whole genome shotgun (WGS) entry which is preliminary data.</text>
</comment>
<gene>
    <name evidence="3" type="ORF">AOXY_G24036</name>
</gene>
<dbReference type="GO" id="GO:0019900">
    <property type="term" value="F:kinase binding"/>
    <property type="evidence" value="ECO:0007669"/>
    <property type="project" value="TreeGrafter"/>
</dbReference>
<evidence type="ECO:0000313" key="3">
    <source>
        <dbReference type="EMBL" id="KAK1157860.1"/>
    </source>
</evidence>
<accession>A0AAD8FUJ1</accession>
<dbReference type="GO" id="GO:0007165">
    <property type="term" value="P:signal transduction"/>
    <property type="evidence" value="ECO:0007669"/>
    <property type="project" value="InterPro"/>
</dbReference>
<evidence type="ECO:0000256" key="1">
    <source>
        <dbReference type="SAM" id="MobiDB-lite"/>
    </source>
</evidence>
<dbReference type="Proteomes" id="UP001230051">
    <property type="component" value="Unassembled WGS sequence"/>
</dbReference>
<evidence type="ECO:0000256" key="2">
    <source>
        <dbReference type="SAM" id="Phobius"/>
    </source>
</evidence>
<dbReference type="AlphaFoldDB" id="A0AAD8FUJ1"/>
<feature type="region of interest" description="Disordered" evidence="1">
    <location>
        <begin position="91"/>
        <end position="114"/>
    </location>
</feature>
<keyword evidence="4" id="KW-1185">Reference proteome</keyword>
<dbReference type="PANTHER" id="PTHR15604">
    <property type="entry name" value="SIGNALING THRESHOLD-REGULATING TRANSMEMBRANE ADAPTER 1"/>
    <property type="match status" value="1"/>
</dbReference>
<dbReference type="GO" id="GO:0050863">
    <property type="term" value="P:regulation of T cell activation"/>
    <property type="evidence" value="ECO:0007669"/>
    <property type="project" value="InterPro"/>
</dbReference>
<feature type="transmembrane region" description="Helical" evidence="2">
    <location>
        <begin position="25"/>
        <end position="48"/>
    </location>
</feature>
<reference evidence="3" key="1">
    <citation type="submission" date="2022-02" db="EMBL/GenBank/DDBJ databases">
        <title>Atlantic sturgeon de novo genome assembly.</title>
        <authorList>
            <person name="Stock M."/>
            <person name="Klopp C."/>
            <person name="Guiguen Y."/>
            <person name="Cabau C."/>
            <person name="Parinello H."/>
            <person name="Santidrian Yebra-Pimentel E."/>
            <person name="Kuhl H."/>
            <person name="Dirks R.P."/>
            <person name="Guessner J."/>
            <person name="Wuertz S."/>
            <person name="Du K."/>
            <person name="Schartl M."/>
        </authorList>
    </citation>
    <scope>NUCLEOTIDE SEQUENCE</scope>
    <source>
        <strain evidence="3">STURGEONOMICS-FGT-2020</strain>
        <tissue evidence="3">Whole blood</tissue>
    </source>
</reference>
<keyword evidence="2" id="KW-0472">Membrane</keyword>
<proteinExistence type="predicted"/>
<dbReference type="GO" id="GO:0043029">
    <property type="term" value="P:T cell homeostasis"/>
    <property type="evidence" value="ECO:0007669"/>
    <property type="project" value="InterPro"/>
</dbReference>
<keyword evidence="2" id="KW-1133">Transmembrane helix</keyword>
<dbReference type="PANTHER" id="PTHR15604:SF0">
    <property type="entry name" value="SIGNALING THRESHOLD-REGULATING TRANSMEMBRANE ADAPTER 1"/>
    <property type="match status" value="1"/>
</dbReference>
<feature type="compositionally biased region" description="Low complexity" evidence="1">
    <location>
        <begin position="95"/>
        <end position="108"/>
    </location>
</feature>
<dbReference type="GO" id="GO:0005886">
    <property type="term" value="C:plasma membrane"/>
    <property type="evidence" value="ECO:0007669"/>
    <property type="project" value="TreeGrafter"/>
</dbReference>
<dbReference type="InterPro" id="IPR033269">
    <property type="entry name" value="Sit1"/>
</dbReference>
<protein>
    <submittedName>
        <fullName evidence="3">Uncharacterized protein</fullName>
    </submittedName>
</protein>
<sequence>MAPGVNNNCTFCCSGYGVFLGSYQLWVVVAVIGCLLILSLCLNILCCLSQYITGDSNNFLPRFRRSFSLKLKDMEENPIYGNINYTQGRTEFPLNSSSTNSQQQQKTNPQVDSRRRQDCYANLQLKAPKPQSGRSSPQIQYSDVVTLPRVKLGPESIWSQNHEPAHPAEDTTSLHSDLYASVESERVKAISENKDYANRI</sequence>
<keyword evidence="2" id="KW-0812">Transmembrane</keyword>
<evidence type="ECO:0000313" key="4">
    <source>
        <dbReference type="Proteomes" id="UP001230051"/>
    </source>
</evidence>
<name>A0AAD8FUJ1_ACIOX</name>
<dbReference type="EMBL" id="JAGXEW010000025">
    <property type="protein sequence ID" value="KAK1157860.1"/>
    <property type="molecule type" value="Genomic_DNA"/>
</dbReference>
<organism evidence="3 4">
    <name type="scientific">Acipenser oxyrinchus oxyrinchus</name>
    <dbReference type="NCBI Taxonomy" id="40147"/>
    <lineage>
        <taxon>Eukaryota</taxon>
        <taxon>Metazoa</taxon>
        <taxon>Chordata</taxon>
        <taxon>Craniata</taxon>
        <taxon>Vertebrata</taxon>
        <taxon>Euteleostomi</taxon>
        <taxon>Actinopterygii</taxon>
        <taxon>Chondrostei</taxon>
        <taxon>Acipenseriformes</taxon>
        <taxon>Acipenseridae</taxon>
        <taxon>Acipenser</taxon>
    </lineage>
</organism>